<dbReference type="HOGENOM" id="CLU_044063_4_1_3"/>
<feature type="binding site" evidence="7">
    <location>
        <position position="110"/>
    </location>
    <ligand>
        <name>shikimate</name>
        <dbReference type="ChEBI" id="CHEBI:36208"/>
    </ligand>
</feature>
<keyword evidence="4 7" id="KW-0521">NADP</keyword>
<feature type="binding site" evidence="7">
    <location>
        <position position="95"/>
    </location>
    <ligand>
        <name>shikimate</name>
        <dbReference type="ChEBI" id="CHEBI:36208"/>
    </ligand>
</feature>
<evidence type="ECO:0000256" key="7">
    <source>
        <dbReference type="HAMAP-Rule" id="MF_00222"/>
    </source>
</evidence>
<evidence type="ECO:0000313" key="11">
    <source>
        <dbReference type="Proteomes" id="UP000008206"/>
    </source>
</evidence>
<dbReference type="OrthoDB" id="9792692at2"/>
<dbReference type="EC" id="1.1.1.25" evidence="2 7"/>
<comment type="catalytic activity">
    <reaction evidence="7">
        <text>shikimate + NADP(+) = 3-dehydroshikimate + NADPH + H(+)</text>
        <dbReference type="Rhea" id="RHEA:17737"/>
        <dbReference type="ChEBI" id="CHEBI:15378"/>
        <dbReference type="ChEBI" id="CHEBI:16630"/>
        <dbReference type="ChEBI" id="CHEBI:36208"/>
        <dbReference type="ChEBI" id="CHEBI:57783"/>
        <dbReference type="ChEBI" id="CHEBI:58349"/>
        <dbReference type="EC" id="1.1.1.25"/>
    </reaction>
</comment>
<feature type="binding site" evidence="7">
    <location>
        <position position="255"/>
    </location>
    <ligand>
        <name>NADP(+)</name>
        <dbReference type="ChEBI" id="CHEBI:58349"/>
    </ligand>
</feature>
<evidence type="ECO:0000313" key="10">
    <source>
        <dbReference type="EMBL" id="ADN17181.1"/>
    </source>
</evidence>
<dbReference type="Gene3D" id="3.40.50.10860">
    <property type="entry name" value="Leucine Dehydrogenase, chain A, domain 1"/>
    <property type="match status" value="1"/>
</dbReference>
<dbReference type="InterPro" id="IPR041121">
    <property type="entry name" value="SDH_C"/>
</dbReference>
<dbReference type="Pfam" id="PF18317">
    <property type="entry name" value="SDH_C"/>
    <property type="match status" value="1"/>
</dbReference>
<comment type="subunit">
    <text evidence="7">Homodimer.</text>
</comment>
<keyword evidence="11" id="KW-1185">Reference proteome</keyword>
<dbReference type="GO" id="GO:0005829">
    <property type="term" value="C:cytosol"/>
    <property type="evidence" value="ECO:0007669"/>
    <property type="project" value="TreeGrafter"/>
</dbReference>
<keyword evidence="6 7" id="KW-0057">Aromatic amino acid biosynthesis</keyword>
<dbReference type="GO" id="GO:0009073">
    <property type="term" value="P:aromatic amino acid family biosynthetic process"/>
    <property type="evidence" value="ECO:0007669"/>
    <property type="project" value="UniProtKB-KW"/>
</dbReference>
<dbReference type="Proteomes" id="UP000008206">
    <property type="component" value="Chromosome"/>
</dbReference>
<dbReference type="GO" id="GO:0004764">
    <property type="term" value="F:shikimate 3-dehydrogenase (NADP+) activity"/>
    <property type="evidence" value="ECO:0007669"/>
    <property type="project" value="UniProtKB-UniRule"/>
</dbReference>
<dbReference type="CDD" id="cd01065">
    <property type="entry name" value="NAD_bind_Shikimate_DH"/>
    <property type="match status" value="1"/>
</dbReference>
<evidence type="ECO:0000256" key="4">
    <source>
        <dbReference type="ARBA" id="ARBA00022857"/>
    </source>
</evidence>
<dbReference type="SUPFAM" id="SSF51735">
    <property type="entry name" value="NAD(P)-binding Rossmann-fold domains"/>
    <property type="match status" value="1"/>
</dbReference>
<dbReference type="RefSeq" id="WP_013325219.1">
    <property type="nucleotide sequence ID" value="NC_014501.1"/>
</dbReference>
<feature type="binding site" evidence="7">
    <location>
        <begin position="21"/>
        <end position="23"/>
    </location>
    <ligand>
        <name>shikimate</name>
        <dbReference type="ChEBI" id="CHEBI:36208"/>
    </ligand>
</feature>
<dbReference type="Gene3D" id="3.40.50.720">
    <property type="entry name" value="NAD(P)-binding Rossmann-like Domain"/>
    <property type="match status" value="1"/>
</dbReference>
<dbReference type="GO" id="GO:0050661">
    <property type="term" value="F:NADP binding"/>
    <property type="evidence" value="ECO:0007669"/>
    <property type="project" value="InterPro"/>
</dbReference>
<dbReference type="InterPro" id="IPR013708">
    <property type="entry name" value="Shikimate_DH-bd_N"/>
</dbReference>
<evidence type="ECO:0000256" key="2">
    <source>
        <dbReference type="ARBA" id="ARBA00012962"/>
    </source>
</evidence>
<keyword evidence="5 7" id="KW-0560">Oxidoreductase</keyword>
<evidence type="ECO:0000256" key="6">
    <source>
        <dbReference type="ARBA" id="ARBA00023141"/>
    </source>
</evidence>
<dbReference type="EMBL" id="CP002198">
    <property type="protein sequence ID" value="ADN17181.1"/>
    <property type="molecule type" value="Genomic_DNA"/>
</dbReference>
<keyword evidence="3 7" id="KW-0028">Amino-acid biosynthesis</keyword>
<dbReference type="InterPro" id="IPR036291">
    <property type="entry name" value="NAD(P)-bd_dom_sf"/>
</dbReference>
<feature type="binding site" evidence="7">
    <location>
        <position position="232"/>
    </location>
    <ligand>
        <name>NADP(+)</name>
        <dbReference type="ChEBI" id="CHEBI:58349"/>
    </ligand>
</feature>
<dbReference type="Pfam" id="PF08501">
    <property type="entry name" value="Shikimate_dh_N"/>
    <property type="match status" value="1"/>
</dbReference>
<dbReference type="STRING" id="497965.Cyan7822_5300"/>
<feature type="binding site" evidence="7">
    <location>
        <position position="68"/>
    </location>
    <ligand>
        <name>shikimate</name>
        <dbReference type="ChEBI" id="CHEBI:36208"/>
    </ligand>
</feature>
<dbReference type="PANTHER" id="PTHR21089:SF1">
    <property type="entry name" value="BIFUNCTIONAL 3-DEHYDROQUINATE DEHYDRATASE_SHIKIMATE DEHYDROGENASE, CHLOROPLASTIC"/>
    <property type="match status" value="1"/>
</dbReference>
<protein>
    <recommendedName>
        <fullName evidence="2 7">Shikimate dehydrogenase (NADP(+))</fullName>
        <shortName evidence="7">SDH</shortName>
        <ecNumber evidence="2 7">1.1.1.25</ecNumber>
    </recommendedName>
</protein>
<sequence>MPPITGTTKLLGVIGDPIEHSLSPVMHNAAITQLGADFVYVPFLIKPENLKTALAGFEAIGVVGFSITIPHKQAIIPLLSPSHISTTAKLVGAVNTLYKKDNEWHGTNTDLEGFLSPLQNITLPWSQVTPVILGNGGAARAVVVGCHQLGCPEISVVGRNKQKLDDFYQSWANTPIQEALRVHLWEDLPGLVSKTQFLINATPIGMDKQSHLSPVEVTTLEKLPAGTIAYDLIYKPNPTLFLKQAQQQGAIIIDGLEMLVQQGASALSIWLDQPIPDAVIGVMRQALRDYLGL</sequence>
<evidence type="ECO:0000256" key="1">
    <source>
        <dbReference type="ARBA" id="ARBA00004871"/>
    </source>
</evidence>
<comment type="pathway">
    <text evidence="1 7">Metabolic intermediate biosynthesis; chorismate biosynthesis; chorismate from D-erythrose 4-phosphate and phosphoenolpyruvate: step 4/7.</text>
</comment>
<feature type="binding site" evidence="7">
    <location>
        <begin position="134"/>
        <end position="138"/>
    </location>
    <ligand>
        <name>NADP(+)</name>
        <dbReference type="ChEBI" id="CHEBI:58349"/>
    </ligand>
</feature>
<dbReference type="PANTHER" id="PTHR21089">
    <property type="entry name" value="SHIKIMATE DEHYDROGENASE"/>
    <property type="match status" value="1"/>
</dbReference>
<proteinExistence type="inferred from homology"/>
<dbReference type="NCBIfam" id="TIGR00507">
    <property type="entry name" value="aroE"/>
    <property type="match status" value="1"/>
</dbReference>
<dbReference type="InterPro" id="IPR022893">
    <property type="entry name" value="Shikimate_DH_fam"/>
</dbReference>
<organism evidence="10 11">
    <name type="scientific">Gloeothece verrucosa (strain PCC 7822)</name>
    <name type="common">Cyanothece sp. (strain PCC 7822)</name>
    <dbReference type="NCBI Taxonomy" id="497965"/>
    <lineage>
        <taxon>Bacteria</taxon>
        <taxon>Bacillati</taxon>
        <taxon>Cyanobacteriota</taxon>
        <taxon>Cyanophyceae</taxon>
        <taxon>Oscillatoriophycideae</taxon>
        <taxon>Chroococcales</taxon>
        <taxon>Aphanothecaceae</taxon>
        <taxon>Gloeothece</taxon>
        <taxon>Gloeothece verrucosa</taxon>
    </lineage>
</organism>
<gene>
    <name evidence="7" type="primary">aroE</name>
    <name evidence="10" type="ordered locus">Cyan7822_5300</name>
</gene>
<dbReference type="SUPFAM" id="SSF53223">
    <property type="entry name" value="Aminoacid dehydrogenase-like, N-terminal domain"/>
    <property type="match status" value="1"/>
</dbReference>
<comment type="function">
    <text evidence="7">Involved in the biosynthesis of the chorismate, which leads to the biosynthesis of aromatic amino acids. Catalyzes the reversible NADPH linked reduction of 3-dehydroshikimate (DHSA) to yield shikimate (SA).</text>
</comment>
<evidence type="ECO:0000259" key="8">
    <source>
        <dbReference type="Pfam" id="PF08501"/>
    </source>
</evidence>
<dbReference type="InterPro" id="IPR046346">
    <property type="entry name" value="Aminoacid_DH-like_N_sf"/>
</dbReference>
<dbReference type="eggNOG" id="COG0169">
    <property type="taxonomic scope" value="Bacteria"/>
</dbReference>
<dbReference type="GO" id="GO:0019632">
    <property type="term" value="P:shikimate metabolic process"/>
    <property type="evidence" value="ECO:0007669"/>
    <property type="project" value="InterPro"/>
</dbReference>
<dbReference type="NCBIfam" id="NF001314">
    <property type="entry name" value="PRK00258.2-2"/>
    <property type="match status" value="1"/>
</dbReference>
<dbReference type="HAMAP" id="MF_00222">
    <property type="entry name" value="Shikimate_DH_AroE"/>
    <property type="match status" value="1"/>
</dbReference>
<dbReference type="GO" id="GO:0008652">
    <property type="term" value="P:amino acid biosynthetic process"/>
    <property type="evidence" value="ECO:0007669"/>
    <property type="project" value="UniProtKB-KW"/>
</dbReference>
<dbReference type="GO" id="GO:0009423">
    <property type="term" value="P:chorismate biosynthetic process"/>
    <property type="evidence" value="ECO:0007669"/>
    <property type="project" value="UniProtKB-UniRule"/>
</dbReference>
<dbReference type="AlphaFoldDB" id="E0U725"/>
<evidence type="ECO:0000259" key="9">
    <source>
        <dbReference type="Pfam" id="PF18317"/>
    </source>
</evidence>
<dbReference type="InterPro" id="IPR011342">
    <property type="entry name" value="Shikimate_DH"/>
</dbReference>
<feature type="domain" description="Shikimate dehydrogenase substrate binding N-terminal" evidence="8">
    <location>
        <begin position="13"/>
        <end position="97"/>
    </location>
</feature>
<feature type="binding site" evidence="7">
    <location>
        <position position="234"/>
    </location>
    <ligand>
        <name>shikimate</name>
        <dbReference type="ChEBI" id="CHEBI:36208"/>
    </ligand>
</feature>
<comment type="caution">
    <text evidence="7">Lacks conserved residue(s) required for the propagation of feature annotation.</text>
</comment>
<dbReference type="KEGG" id="cyj:Cyan7822_5300"/>
<reference evidence="11" key="1">
    <citation type="journal article" date="2011" name="MBio">
        <title>Novel metabolic attributes of the genus Cyanothece, comprising a group of unicellular nitrogen-fixing Cyanobacteria.</title>
        <authorList>
            <person name="Bandyopadhyay A."/>
            <person name="Elvitigala T."/>
            <person name="Welsh E."/>
            <person name="Stockel J."/>
            <person name="Liberton M."/>
            <person name="Min H."/>
            <person name="Sherman L.A."/>
            <person name="Pakrasi H.B."/>
        </authorList>
    </citation>
    <scope>NUCLEOTIDE SEQUENCE [LARGE SCALE GENOMIC DNA]</scope>
    <source>
        <strain evidence="11">PCC 7822</strain>
    </source>
</reference>
<comment type="similarity">
    <text evidence="7">Belongs to the shikimate dehydrogenase family.</text>
</comment>
<feature type="active site" description="Proton acceptor" evidence="7">
    <location>
        <position position="72"/>
    </location>
</feature>
<evidence type="ECO:0000256" key="5">
    <source>
        <dbReference type="ARBA" id="ARBA00023002"/>
    </source>
</evidence>
<feature type="domain" description="SDH C-terminal" evidence="9">
    <location>
        <begin position="255"/>
        <end position="288"/>
    </location>
</feature>
<dbReference type="UniPathway" id="UPA00053">
    <property type="reaction ID" value="UER00087"/>
</dbReference>
<evidence type="ECO:0000256" key="3">
    <source>
        <dbReference type="ARBA" id="ARBA00022605"/>
    </source>
</evidence>
<accession>E0U725</accession>
<name>E0U725_GLOV7</name>
<feature type="binding site" evidence="7">
    <location>
        <position position="262"/>
    </location>
    <ligand>
        <name>shikimate</name>
        <dbReference type="ChEBI" id="CHEBI:36208"/>
    </ligand>
</feature>